<dbReference type="OrthoDB" id="5290530at2"/>
<evidence type="ECO:0000256" key="2">
    <source>
        <dbReference type="ARBA" id="ARBA00008657"/>
    </source>
</evidence>
<dbReference type="AlphaFoldDB" id="A0A0A3B7F6"/>
<gene>
    <name evidence="6" type="primary">rdgC</name>
    <name evidence="7" type="ORF">OA57_10995</name>
</gene>
<dbReference type="PANTHER" id="PTHR38103:SF1">
    <property type="entry name" value="RECOMBINATION-ASSOCIATED PROTEIN RDGC"/>
    <property type="match status" value="1"/>
</dbReference>
<dbReference type="HAMAP" id="MF_00194">
    <property type="entry name" value="RdgC"/>
    <property type="match status" value="1"/>
</dbReference>
<proteinExistence type="inferred from homology"/>
<dbReference type="GO" id="GO:0006310">
    <property type="term" value="P:DNA recombination"/>
    <property type="evidence" value="ECO:0007669"/>
    <property type="project" value="UniProtKB-UniRule"/>
</dbReference>
<evidence type="ECO:0000313" key="8">
    <source>
        <dbReference type="Proteomes" id="UP000030380"/>
    </source>
</evidence>
<comment type="function">
    <text evidence="6">May be involved in recombination.</text>
</comment>
<accession>A0A0A3B7F6</accession>
<dbReference type="GO" id="GO:0000018">
    <property type="term" value="P:regulation of DNA recombination"/>
    <property type="evidence" value="ECO:0007669"/>
    <property type="project" value="TreeGrafter"/>
</dbReference>
<organism evidence="7 8">
    <name type="scientific">Chelonobacter oris</name>
    <dbReference type="NCBI Taxonomy" id="505317"/>
    <lineage>
        <taxon>Bacteria</taxon>
        <taxon>Pseudomonadati</taxon>
        <taxon>Pseudomonadota</taxon>
        <taxon>Gammaproteobacteria</taxon>
        <taxon>Pasteurellales</taxon>
        <taxon>Pasteurellaceae</taxon>
        <taxon>Chelonobacter</taxon>
    </lineage>
</organism>
<evidence type="ECO:0000256" key="3">
    <source>
        <dbReference type="ARBA" id="ARBA00022296"/>
    </source>
</evidence>
<dbReference type="GO" id="GO:0003690">
    <property type="term" value="F:double-stranded DNA binding"/>
    <property type="evidence" value="ECO:0007669"/>
    <property type="project" value="TreeGrafter"/>
</dbReference>
<dbReference type="Pfam" id="PF04381">
    <property type="entry name" value="RdgC"/>
    <property type="match status" value="1"/>
</dbReference>
<evidence type="ECO:0000256" key="5">
    <source>
        <dbReference type="ARBA" id="ARBA00023172"/>
    </source>
</evidence>
<dbReference type="InterPro" id="IPR007476">
    <property type="entry name" value="RdgC"/>
</dbReference>
<name>A0A0A3B7F6_9PAST</name>
<evidence type="ECO:0000313" key="7">
    <source>
        <dbReference type="EMBL" id="KGQ69534.1"/>
    </source>
</evidence>
<dbReference type="EMBL" id="JSUM01000017">
    <property type="protein sequence ID" value="KGQ69534.1"/>
    <property type="molecule type" value="Genomic_DNA"/>
</dbReference>
<keyword evidence="4 6" id="KW-0963">Cytoplasm</keyword>
<comment type="caution">
    <text evidence="7">The sequence shown here is derived from an EMBL/GenBank/DDBJ whole genome shotgun (WGS) entry which is preliminary data.</text>
</comment>
<sequence>MYWFKNSMAYRLSKKLDWTTPTLDAALPNQAFFPCGSHDQSKFGWAKPLKDSDLLYFCVNGQILLLAQKEEKILPSHVVKQALDERIDALEEKERRKLSKVEKQTLKDDVINELLPRAFSKKQQTALWIDSVNDLIYLNAASAKRAEETLALLRKSLGSLPVVPLAFANDPSAVMTDWIANDTLPSWLTALDEAELISTTDEAVIRCKQQALDSDEMQNHFAAGKQISKLALEWEAHLSFVFQQDGSLKRLKFADNVREKNDDILKEDYAQRFDADFILMTGILAQLSERLLDAFGGEQLSLAEQL</sequence>
<dbReference type="GO" id="GO:0005737">
    <property type="term" value="C:cytoplasm"/>
    <property type="evidence" value="ECO:0007669"/>
    <property type="project" value="UniProtKB-UniRule"/>
</dbReference>
<evidence type="ECO:0000256" key="6">
    <source>
        <dbReference type="HAMAP-Rule" id="MF_00194"/>
    </source>
</evidence>
<evidence type="ECO:0000256" key="4">
    <source>
        <dbReference type="ARBA" id="ARBA00022490"/>
    </source>
</evidence>
<evidence type="ECO:0000256" key="1">
    <source>
        <dbReference type="ARBA" id="ARBA00004453"/>
    </source>
</evidence>
<keyword evidence="8" id="KW-1185">Reference proteome</keyword>
<dbReference type="STRING" id="505317.OA57_10995"/>
<reference evidence="7 8" key="1">
    <citation type="submission" date="2014-11" db="EMBL/GenBank/DDBJ databases">
        <title>Draft genome sequence of Chelonobacter oris 1662T, associated with respiratory disease in Hermann's Tortoises.</title>
        <authorList>
            <person name="Kudirkiene E."/>
            <person name="Hansen M.J."/>
            <person name="Bojesen A.M."/>
        </authorList>
    </citation>
    <scope>NUCLEOTIDE SEQUENCE [LARGE SCALE GENOMIC DNA]</scope>
    <source>
        <strain evidence="7 8">1662</strain>
    </source>
</reference>
<protein>
    <recommendedName>
        <fullName evidence="3 6">Recombination-associated protein RdgC</fullName>
    </recommendedName>
</protein>
<dbReference type="PANTHER" id="PTHR38103">
    <property type="entry name" value="RECOMBINATION-ASSOCIATED PROTEIN RDGC"/>
    <property type="match status" value="1"/>
</dbReference>
<keyword evidence="5 6" id="KW-0233">DNA recombination</keyword>
<comment type="similarity">
    <text evidence="2 6">Belongs to the RdgC family.</text>
</comment>
<comment type="subcellular location">
    <subcellularLocation>
        <location evidence="1 6">Cytoplasm</location>
        <location evidence="1 6">Nucleoid</location>
    </subcellularLocation>
</comment>
<dbReference type="NCBIfam" id="NF001462">
    <property type="entry name" value="PRK00321.1-3"/>
    <property type="match status" value="1"/>
</dbReference>
<dbReference type="NCBIfam" id="NF001464">
    <property type="entry name" value="PRK00321.1-5"/>
    <property type="match status" value="1"/>
</dbReference>
<dbReference type="GO" id="GO:0043590">
    <property type="term" value="C:bacterial nucleoid"/>
    <property type="evidence" value="ECO:0007669"/>
    <property type="project" value="TreeGrafter"/>
</dbReference>
<dbReference type="RefSeq" id="WP_034617770.1">
    <property type="nucleotide sequence ID" value="NZ_JSUM01000017.1"/>
</dbReference>
<dbReference type="Proteomes" id="UP000030380">
    <property type="component" value="Unassembled WGS sequence"/>
</dbReference>